<dbReference type="PANTHER" id="PTHR39600">
    <property type="entry name" value="PEPTIDASE INHIBITOR I78 FAMILY PROTEIN"/>
    <property type="match status" value="1"/>
</dbReference>
<organism evidence="2 3">
    <name type="scientific">Pigmentiphaga humi</name>
    <dbReference type="NCBI Taxonomy" id="2478468"/>
    <lineage>
        <taxon>Bacteria</taxon>
        <taxon>Pseudomonadati</taxon>
        <taxon>Pseudomonadota</taxon>
        <taxon>Betaproteobacteria</taxon>
        <taxon>Burkholderiales</taxon>
        <taxon>Alcaligenaceae</taxon>
        <taxon>Pigmentiphaga</taxon>
    </lineage>
</organism>
<evidence type="ECO:0000256" key="1">
    <source>
        <dbReference type="SAM" id="SignalP"/>
    </source>
</evidence>
<accession>A0A3P4AXA7</accession>
<reference evidence="2 3" key="1">
    <citation type="submission" date="2018-10" db="EMBL/GenBank/DDBJ databases">
        <authorList>
            <person name="Criscuolo A."/>
        </authorList>
    </citation>
    <scope>NUCLEOTIDE SEQUENCE [LARGE SCALE GENOMIC DNA]</scope>
    <source>
        <strain evidence="2">DnA1</strain>
    </source>
</reference>
<dbReference type="Gene3D" id="3.30.10.10">
    <property type="entry name" value="Trypsin Inhibitor V, subunit A"/>
    <property type="match status" value="1"/>
</dbReference>
<feature type="chain" id="PRO_5018015752" evidence="1">
    <location>
        <begin position="28"/>
        <end position="102"/>
    </location>
</feature>
<protein>
    <submittedName>
        <fullName evidence="2">Peptidase inhibitor I78 family protein</fullName>
    </submittedName>
</protein>
<dbReference type="EMBL" id="UWPJ01000005">
    <property type="protein sequence ID" value="VCU68161.1"/>
    <property type="molecule type" value="Genomic_DNA"/>
</dbReference>
<dbReference type="PANTHER" id="PTHR39600:SF1">
    <property type="entry name" value="PEPTIDASE INHIBITOR I78 FAMILY PROTEIN"/>
    <property type="match status" value="1"/>
</dbReference>
<sequence length="102" mass="10206">MKHGIAMAIVSAALAAGCNTVPAPAPAADTPAPVAGACSAQPAQVLVGQKLTSVLAEEARQLSGAKAARVMRPGQAATMEFNSQRVNVTVNRADTVTAIHCG</sequence>
<gene>
    <name evidence="2" type="ORF">PIGHUM_00211</name>
</gene>
<evidence type="ECO:0000313" key="2">
    <source>
        <dbReference type="EMBL" id="VCU68161.1"/>
    </source>
</evidence>
<feature type="signal peptide" evidence="1">
    <location>
        <begin position="1"/>
        <end position="27"/>
    </location>
</feature>
<keyword evidence="3" id="KW-1185">Reference proteome</keyword>
<name>A0A3P4AXA7_9BURK</name>
<dbReference type="AlphaFoldDB" id="A0A3P4AXA7"/>
<proteinExistence type="predicted"/>
<dbReference type="InterPro" id="IPR021719">
    <property type="entry name" value="Prot_inh_I78"/>
</dbReference>
<dbReference type="Pfam" id="PF11720">
    <property type="entry name" value="Inhibitor_I78"/>
    <property type="match status" value="1"/>
</dbReference>
<dbReference type="RefSeq" id="WP_222929190.1">
    <property type="nucleotide sequence ID" value="NZ_UWPJ01000005.1"/>
</dbReference>
<dbReference type="PROSITE" id="PS51257">
    <property type="entry name" value="PROKAR_LIPOPROTEIN"/>
    <property type="match status" value="1"/>
</dbReference>
<keyword evidence="1" id="KW-0732">Signal</keyword>
<evidence type="ECO:0000313" key="3">
    <source>
        <dbReference type="Proteomes" id="UP000277294"/>
    </source>
</evidence>
<dbReference type="Proteomes" id="UP000277294">
    <property type="component" value="Unassembled WGS sequence"/>
</dbReference>